<accession>A0A150WXF9</accession>
<gene>
    <name evidence="7" type="ORF">MB14_11880</name>
</gene>
<dbReference type="PANTHER" id="PTHR42735">
    <property type="match status" value="1"/>
</dbReference>
<dbReference type="SUPFAM" id="SSF53383">
    <property type="entry name" value="PLP-dependent transferases"/>
    <property type="match status" value="1"/>
</dbReference>
<evidence type="ECO:0000313" key="8">
    <source>
        <dbReference type="Proteomes" id="UP000075583"/>
    </source>
</evidence>
<dbReference type="GO" id="GO:0016830">
    <property type="term" value="F:carbon-carbon lyase activity"/>
    <property type="evidence" value="ECO:0007669"/>
    <property type="project" value="InterPro"/>
</dbReference>
<comment type="caution">
    <text evidence="7">The sequence shown here is derived from an EMBL/GenBank/DDBJ whole genome shotgun (WGS) entry which is preliminary data.</text>
</comment>
<evidence type="ECO:0000256" key="6">
    <source>
        <dbReference type="RuleBase" id="RU000382"/>
    </source>
</evidence>
<dbReference type="STRING" id="279360.MB14_11880"/>
<evidence type="ECO:0000256" key="2">
    <source>
        <dbReference type="ARBA" id="ARBA00022898"/>
    </source>
</evidence>
<organism evidence="7 8">
    <name type="scientific">Roseivirga ehrenbergii (strain DSM 102268 / JCM 13514 / KCTC 12282 / NCIMB 14502 / KMM 6017)</name>
    <dbReference type="NCBI Taxonomy" id="279360"/>
    <lineage>
        <taxon>Bacteria</taxon>
        <taxon>Pseudomonadati</taxon>
        <taxon>Bacteroidota</taxon>
        <taxon>Cytophagia</taxon>
        <taxon>Cytophagales</taxon>
        <taxon>Roseivirgaceae</taxon>
        <taxon>Roseivirga</taxon>
    </lineage>
</organism>
<sequence length="412" mass="46744">MYWESYSHQKIKKIVFDALEQNLDYREKPVLGLPASYLDTEVFYNDAPFLKDAPFLSALIANPNHIGCHTLNESEAAFEGTHKIEKELIDLCAKQIFEGGDEEFDGYVASGGTEANIQAIWILKRYFEVEFNAKPNEIGVVFSEDAHYSMPKACNLLSLKSYVSKVDDTTRRVTKSSIETCVENAKRDGIKHFIVIMNMSTTMFGSVDNINEITGWLDDLRANYMVHIDGAFGGYIYPFATENLDYTFQNPKINSFTLDGHKMLQSPYGTGIYLTRKGFMDYALTEEANYVKGKDYTLVGSRSGANAIAVWMIMRTYGSDGWKAKIKQLLSKTDRLCGNLDERGVEYFRNPKMNIVTIRGKYVSTSLAKKYMLVPDSHGSDVKWWKIVVMDHVRQGVIDSFLSDLDAELKPF</sequence>
<evidence type="ECO:0000256" key="5">
    <source>
        <dbReference type="PIRSR" id="PIRSR602129-50"/>
    </source>
</evidence>
<keyword evidence="8" id="KW-1185">Reference proteome</keyword>
<protein>
    <submittedName>
        <fullName evidence="7">Cytochrome D ubiquinol oxidase subunit I</fullName>
    </submittedName>
</protein>
<feature type="modified residue" description="N6-(pyridoxal phosphate)lysine" evidence="5">
    <location>
        <position position="262"/>
    </location>
</feature>
<evidence type="ECO:0000256" key="1">
    <source>
        <dbReference type="ARBA" id="ARBA00001933"/>
    </source>
</evidence>
<dbReference type="PANTHER" id="PTHR42735:SF6">
    <property type="entry name" value="SPHINGOSINE-1-PHOSPHATE LYASE 1"/>
    <property type="match status" value="1"/>
</dbReference>
<evidence type="ECO:0000256" key="4">
    <source>
        <dbReference type="ARBA" id="ARBA00038302"/>
    </source>
</evidence>
<dbReference type="InterPro" id="IPR050477">
    <property type="entry name" value="GrpII_AminoAcid_Decarb"/>
</dbReference>
<keyword evidence="2 5" id="KW-0663">Pyridoxal phosphate</keyword>
<proteinExistence type="inferred from homology"/>
<dbReference type="Gene3D" id="3.40.640.10">
    <property type="entry name" value="Type I PLP-dependent aspartate aminotransferase-like (Major domain)"/>
    <property type="match status" value="1"/>
</dbReference>
<dbReference type="GO" id="GO:0019752">
    <property type="term" value="P:carboxylic acid metabolic process"/>
    <property type="evidence" value="ECO:0007669"/>
    <property type="project" value="InterPro"/>
</dbReference>
<name>A0A150WXF9_ROSEK</name>
<dbReference type="InterPro" id="IPR015422">
    <property type="entry name" value="PyrdxlP-dep_Trfase_small"/>
</dbReference>
<comment type="similarity">
    <text evidence="4">Belongs to the group II decarboxylase family. Sphingosine-1-phosphate lyase subfamily.</text>
</comment>
<dbReference type="AlphaFoldDB" id="A0A150WXF9"/>
<dbReference type="EMBL" id="LQZQ01000052">
    <property type="protein sequence ID" value="KYG71188.1"/>
    <property type="molecule type" value="Genomic_DNA"/>
</dbReference>
<reference evidence="7" key="1">
    <citation type="submission" date="2016-01" db="EMBL/GenBank/DDBJ databases">
        <title>Genome sequencing of Roseivirga ehrenbergii KMM 6017.</title>
        <authorList>
            <person name="Selvaratnam C."/>
            <person name="Thevarajoo S."/>
            <person name="Goh K.M."/>
            <person name="Ee R."/>
            <person name="Chan K.-G."/>
            <person name="Chong C.S."/>
        </authorList>
    </citation>
    <scope>NUCLEOTIDE SEQUENCE [LARGE SCALE GENOMIC DNA]</scope>
    <source>
        <strain evidence="7">KMM 6017</strain>
    </source>
</reference>
<dbReference type="Pfam" id="PF00282">
    <property type="entry name" value="Pyridoxal_deC"/>
    <property type="match status" value="1"/>
</dbReference>
<dbReference type="InterPro" id="IPR002129">
    <property type="entry name" value="PyrdxlP-dep_de-COase"/>
</dbReference>
<dbReference type="Proteomes" id="UP000075583">
    <property type="component" value="Unassembled WGS sequence"/>
</dbReference>
<comment type="cofactor">
    <cofactor evidence="1 5 6">
        <name>pyridoxal 5'-phosphate</name>
        <dbReference type="ChEBI" id="CHEBI:597326"/>
    </cofactor>
</comment>
<dbReference type="InterPro" id="IPR015421">
    <property type="entry name" value="PyrdxlP-dep_Trfase_major"/>
</dbReference>
<keyword evidence="3 6" id="KW-0456">Lyase</keyword>
<dbReference type="GO" id="GO:0030170">
    <property type="term" value="F:pyridoxal phosphate binding"/>
    <property type="evidence" value="ECO:0007669"/>
    <property type="project" value="InterPro"/>
</dbReference>
<evidence type="ECO:0000313" key="7">
    <source>
        <dbReference type="EMBL" id="KYG71188.1"/>
    </source>
</evidence>
<dbReference type="InterPro" id="IPR015424">
    <property type="entry name" value="PyrdxlP-dep_Trfase"/>
</dbReference>
<evidence type="ECO:0000256" key="3">
    <source>
        <dbReference type="ARBA" id="ARBA00023239"/>
    </source>
</evidence>
<dbReference type="OrthoDB" id="9803665at2"/>
<dbReference type="Gene3D" id="3.90.1150.10">
    <property type="entry name" value="Aspartate Aminotransferase, domain 1"/>
    <property type="match status" value="1"/>
</dbReference>